<organism evidence="2 3">
    <name type="scientific">Xiphophorus couchianus</name>
    <name type="common">Monterrey platyfish</name>
    <dbReference type="NCBI Taxonomy" id="32473"/>
    <lineage>
        <taxon>Eukaryota</taxon>
        <taxon>Metazoa</taxon>
        <taxon>Chordata</taxon>
        <taxon>Craniata</taxon>
        <taxon>Vertebrata</taxon>
        <taxon>Euteleostomi</taxon>
        <taxon>Actinopterygii</taxon>
        <taxon>Neopterygii</taxon>
        <taxon>Teleostei</taxon>
        <taxon>Neoteleostei</taxon>
        <taxon>Acanthomorphata</taxon>
        <taxon>Ovalentaria</taxon>
        <taxon>Atherinomorphae</taxon>
        <taxon>Cyprinodontiformes</taxon>
        <taxon>Poeciliidae</taxon>
        <taxon>Poeciliinae</taxon>
        <taxon>Xiphophorus</taxon>
    </lineage>
</organism>
<evidence type="ECO:0000313" key="3">
    <source>
        <dbReference type="Proteomes" id="UP000261380"/>
    </source>
</evidence>
<dbReference type="GeneTree" id="ENSGT01110000271443"/>
<evidence type="ECO:0000256" key="1">
    <source>
        <dbReference type="SAM" id="MobiDB-lite"/>
    </source>
</evidence>
<sequence>MNVNQHTPMVSPYGQPQPGYAQPGYAPLDGGYPAPYAPYNGPASAYQPGVPPQYSPFTSFPSKAVAVNPVSDLSSPLDLG</sequence>
<keyword evidence="3" id="KW-1185">Reference proteome</keyword>
<proteinExistence type="predicted"/>
<name>A0A3B5LAP6_9TELE</name>
<protein>
    <submittedName>
        <fullName evidence="2">Uncharacterized protein</fullName>
    </submittedName>
</protein>
<accession>A0A3B5LAP6</accession>
<dbReference type="Proteomes" id="UP000261380">
    <property type="component" value="Unplaced"/>
</dbReference>
<reference evidence="2" key="2">
    <citation type="submission" date="2025-09" db="UniProtKB">
        <authorList>
            <consortium name="Ensembl"/>
        </authorList>
    </citation>
    <scope>IDENTIFICATION</scope>
</reference>
<feature type="compositionally biased region" description="Low complexity" evidence="1">
    <location>
        <begin position="12"/>
        <end position="27"/>
    </location>
</feature>
<dbReference type="STRING" id="32473.ENSXCOP00000007565"/>
<feature type="region of interest" description="Disordered" evidence="1">
    <location>
        <begin position="1"/>
        <end position="27"/>
    </location>
</feature>
<dbReference type="AlphaFoldDB" id="A0A3B5LAP6"/>
<evidence type="ECO:0000313" key="2">
    <source>
        <dbReference type="Ensembl" id="ENSXCOP00000007565.1"/>
    </source>
</evidence>
<reference evidence="2" key="1">
    <citation type="submission" date="2025-08" db="UniProtKB">
        <authorList>
            <consortium name="Ensembl"/>
        </authorList>
    </citation>
    <scope>IDENTIFICATION</scope>
</reference>
<dbReference type="Ensembl" id="ENSXCOT00000007661.1">
    <property type="protein sequence ID" value="ENSXCOP00000007565.1"/>
    <property type="gene ID" value="ENSXCOG00000005833.1"/>
</dbReference>